<sequence>MTSVHPINRLPPELLAELFIHCLSTTGFSRARTFDAPMNVSSVCSSWHEIAISTPQLWSSIYRGHFDRDPHFAAILEQWVPRSGSYGFSFSIQKLYHQNWEGTMDLKAALHVLAKYSERWVVMDVLTEPWSFSILTSVIPHKTPALRRIRISNYDTDHPCHFDLFNTSTPLNHLTHLSITAHMSFPTGRPLPNLRNLCMYTVDTVDIMGCLSQCPGIEELVIRFDDWSYQSVPVVDIYLPHLRTFKMILDSNADEELDVNVVQLLENLRVPCLKTFFINIEREPGDGPIWTGLQSFLRRLNNTVESLEMWTCMSTLLEFENCLELLPGLKYLAFPYALIEDEVAPELFSRSRSSALCPQLNTLGIVKRHPYAINPLLSALHSRLVETADAVGQASDPPGDFTVVVWEDAAQFVRQYADLFPRINFQDSEDWISRRRHDLYTDVGEHVWDIC</sequence>
<dbReference type="OrthoDB" id="2269034at2759"/>
<dbReference type="EMBL" id="ML170166">
    <property type="protein sequence ID" value="TDL24644.1"/>
    <property type="molecule type" value="Genomic_DNA"/>
</dbReference>
<evidence type="ECO:0000313" key="2">
    <source>
        <dbReference type="Proteomes" id="UP000294933"/>
    </source>
</evidence>
<dbReference type="VEuPathDB" id="FungiDB:BD410DRAFT_896821"/>
<reference evidence="1 2" key="1">
    <citation type="submission" date="2018-06" db="EMBL/GenBank/DDBJ databases">
        <title>A transcriptomic atlas of mushroom development highlights an independent origin of complex multicellularity.</title>
        <authorList>
            <consortium name="DOE Joint Genome Institute"/>
            <person name="Krizsan K."/>
            <person name="Almasi E."/>
            <person name="Merenyi Z."/>
            <person name="Sahu N."/>
            <person name="Viragh M."/>
            <person name="Koszo T."/>
            <person name="Mondo S."/>
            <person name="Kiss B."/>
            <person name="Balint B."/>
            <person name="Kues U."/>
            <person name="Barry K."/>
            <person name="Hegedus J.C."/>
            <person name="Henrissat B."/>
            <person name="Johnson J."/>
            <person name="Lipzen A."/>
            <person name="Ohm R."/>
            <person name="Nagy I."/>
            <person name="Pangilinan J."/>
            <person name="Yan J."/>
            <person name="Xiong Y."/>
            <person name="Grigoriev I.V."/>
            <person name="Hibbett D.S."/>
            <person name="Nagy L.G."/>
        </authorList>
    </citation>
    <scope>NUCLEOTIDE SEQUENCE [LARGE SCALE GENOMIC DNA]</scope>
    <source>
        <strain evidence="1 2">SZMC22713</strain>
    </source>
</reference>
<dbReference type="STRING" id="50990.A0A4Y7QAM6"/>
<keyword evidence="2" id="KW-1185">Reference proteome</keyword>
<organism evidence="1 2">
    <name type="scientific">Rickenella mellea</name>
    <dbReference type="NCBI Taxonomy" id="50990"/>
    <lineage>
        <taxon>Eukaryota</taxon>
        <taxon>Fungi</taxon>
        <taxon>Dikarya</taxon>
        <taxon>Basidiomycota</taxon>
        <taxon>Agaricomycotina</taxon>
        <taxon>Agaricomycetes</taxon>
        <taxon>Hymenochaetales</taxon>
        <taxon>Rickenellaceae</taxon>
        <taxon>Rickenella</taxon>
    </lineage>
</organism>
<dbReference type="AlphaFoldDB" id="A0A4Y7QAM6"/>
<evidence type="ECO:0000313" key="1">
    <source>
        <dbReference type="EMBL" id="TDL24644.1"/>
    </source>
</evidence>
<gene>
    <name evidence="1" type="ORF">BD410DRAFT_896821</name>
</gene>
<dbReference type="SUPFAM" id="SSF52047">
    <property type="entry name" value="RNI-like"/>
    <property type="match status" value="1"/>
</dbReference>
<dbReference type="InterPro" id="IPR032675">
    <property type="entry name" value="LRR_dom_sf"/>
</dbReference>
<dbReference type="InterPro" id="IPR036047">
    <property type="entry name" value="F-box-like_dom_sf"/>
</dbReference>
<name>A0A4Y7QAM6_9AGAM</name>
<accession>A0A4Y7QAM6</accession>
<dbReference type="Proteomes" id="UP000294933">
    <property type="component" value="Unassembled WGS sequence"/>
</dbReference>
<dbReference type="Gene3D" id="3.80.10.10">
    <property type="entry name" value="Ribonuclease Inhibitor"/>
    <property type="match status" value="1"/>
</dbReference>
<dbReference type="SUPFAM" id="SSF81383">
    <property type="entry name" value="F-box domain"/>
    <property type="match status" value="1"/>
</dbReference>
<proteinExistence type="predicted"/>
<protein>
    <submittedName>
        <fullName evidence="1">Uncharacterized protein</fullName>
    </submittedName>
</protein>
<dbReference type="Gene3D" id="1.20.1280.50">
    <property type="match status" value="1"/>
</dbReference>